<comment type="caution">
    <text evidence="1">The sequence shown here is derived from an EMBL/GenBank/DDBJ whole genome shotgun (WGS) entry which is preliminary data.</text>
</comment>
<name>A0A218WUY3_PUNGR</name>
<dbReference type="EMBL" id="MTKT01003159">
    <property type="protein sequence ID" value="OWM76644.1"/>
    <property type="molecule type" value="Genomic_DNA"/>
</dbReference>
<evidence type="ECO:0000313" key="1">
    <source>
        <dbReference type="EMBL" id="OWM76644.1"/>
    </source>
</evidence>
<sequence>MLGVKPESCITVVVWLCGADAVPKVVIRQRHVLLEWLHFAEDQFSWLGQSYFDLLEVRQDSASYPARLEL</sequence>
<dbReference type="Proteomes" id="UP000197138">
    <property type="component" value="Unassembled WGS sequence"/>
</dbReference>
<dbReference type="AlphaFoldDB" id="A0A218WUY3"/>
<evidence type="ECO:0000313" key="2">
    <source>
        <dbReference type="Proteomes" id="UP000197138"/>
    </source>
</evidence>
<proteinExistence type="predicted"/>
<protein>
    <submittedName>
        <fullName evidence="1">Uncharacterized protein</fullName>
    </submittedName>
</protein>
<organism evidence="1 2">
    <name type="scientific">Punica granatum</name>
    <name type="common">Pomegranate</name>
    <dbReference type="NCBI Taxonomy" id="22663"/>
    <lineage>
        <taxon>Eukaryota</taxon>
        <taxon>Viridiplantae</taxon>
        <taxon>Streptophyta</taxon>
        <taxon>Embryophyta</taxon>
        <taxon>Tracheophyta</taxon>
        <taxon>Spermatophyta</taxon>
        <taxon>Magnoliopsida</taxon>
        <taxon>eudicotyledons</taxon>
        <taxon>Gunneridae</taxon>
        <taxon>Pentapetalae</taxon>
        <taxon>rosids</taxon>
        <taxon>malvids</taxon>
        <taxon>Myrtales</taxon>
        <taxon>Lythraceae</taxon>
        <taxon>Punica</taxon>
    </lineage>
</organism>
<reference evidence="2" key="1">
    <citation type="journal article" date="2017" name="Plant J.">
        <title>The pomegranate (Punica granatum L.) genome and the genomics of punicalagin biosynthesis.</title>
        <authorList>
            <person name="Qin G."/>
            <person name="Xu C."/>
            <person name="Ming R."/>
            <person name="Tang H."/>
            <person name="Guyot R."/>
            <person name="Kramer E.M."/>
            <person name="Hu Y."/>
            <person name="Yi X."/>
            <person name="Qi Y."/>
            <person name="Xu X."/>
            <person name="Gao Z."/>
            <person name="Pan H."/>
            <person name="Jian J."/>
            <person name="Tian Y."/>
            <person name="Yue Z."/>
            <person name="Xu Y."/>
        </authorList>
    </citation>
    <scope>NUCLEOTIDE SEQUENCE [LARGE SCALE GENOMIC DNA]</scope>
    <source>
        <strain evidence="2">cv. Dabenzi</strain>
    </source>
</reference>
<gene>
    <name evidence="1" type="ORF">CDL15_Pgr009209</name>
</gene>
<accession>A0A218WUY3</accession>